<dbReference type="EMBL" id="JEWR01000076">
    <property type="protein sequence ID" value="EXB57975.1"/>
    <property type="molecule type" value="Genomic_DNA"/>
</dbReference>
<reference evidence="2 3" key="1">
    <citation type="submission" date="2014-02" db="EMBL/GenBank/DDBJ databases">
        <title>Comparative genomics and transcriptomics to identify genetic mechanisms underlying the emergence of carbapenem resistant Acinetobacter baumannii (CRAb).</title>
        <authorList>
            <person name="Harris A.D."/>
            <person name="Johnson K.J."/>
            <person name="George J."/>
            <person name="Shefchek K."/>
            <person name="Daugherty S.C."/>
            <person name="Parankush S."/>
            <person name="Sadzewicz L."/>
            <person name="Tallon L."/>
            <person name="Sengamalay N."/>
            <person name="Hazen T.H."/>
            <person name="Rasko D.A."/>
        </authorList>
    </citation>
    <scope>NUCLEOTIDE SEQUENCE [LARGE SCALE GENOMIC DNA]</scope>
    <source>
        <strain evidence="2 3">1462234</strain>
    </source>
</reference>
<keyword evidence="1" id="KW-0732">Signal</keyword>
<evidence type="ECO:0000256" key="1">
    <source>
        <dbReference type="SAM" id="SignalP"/>
    </source>
</evidence>
<proteinExistence type="predicted"/>
<dbReference type="AlphaFoldDB" id="A0A9P2XGP4"/>
<gene>
    <name evidence="2" type="ORF">J545_3474</name>
</gene>
<feature type="chain" id="PRO_5040176910" evidence="1">
    <location>
        <begin position="20"/>
        <end position="51"/>
    </location>
</feature>
<accession>A0A9P2XGP4</accession>
<name>A0A9P2XGP4_ACIBA</name>
<organism evidence="2 3">
    <name type="scientific">Acinetobacter baumannii 1462234</name>
    <dbReference type="NCBI Taxonomy" id="1310646"/>
    <lineage>
        <taxon>Bacteria</taxon>
        <taxon>Pseudomonadati</taxon>
        <taxon>Pseudomonadota</taxon>
        <taxon>Gammaproteobacteria</taxon>
        <taxon>Moraxellales</taxon>
        <taxon>Moraxellaceae</taxon>
        <taxon>Acinetobacter</taxon>
        <taxon>Acinetobacter calcoaceticus/baumannii complex</taxon>
    </lineage>
</organism>
<protein>
    <submittedName>
        <fullName evidence="2">Uncharacterized protein</fullName>
    </submittedName>
</protein>
<sequence>MRKILGIASLIMSTGVVHAEQLNEQEQISPYSANVTFASQYISRGFQQTWG</sequence>
<comment type="caution">
    <text evidence="2">The sequence shown here is derived from an EMBL/GenBank/DDBJ whole genome shotgun (WGS) entry which is preliminary data.</text>
</comment>
<evidence type="ECO:0000313" key="2">
    <source>
        <dbReference type="EMBL" id="EXB57975.1"/>
    </source>
</evidence>
<feature type="signal peptide" evidence="1">
    <location>
        <begin position="1"/>
        <end position="19"/>
    </location>
</feature>
<evidence type="ECO:0000313" key="3">
    <source>
        <dbReference type="Proteomes" id="UP000020865"/>
    </source>
</evidence>
<dbReference type="Proteomes" id="UP000020865">
    <property type="component" value="Unassembled WGS sequence"/>
</dbReference>